<gene>
    <name evidence="2" type="ORF">N495_06620</name>
</gene>
<accession>A0A0D0ZXC4</accession>
<evidence type="ECO:0000256" key="1">
    <source>
        <dbReference type="SAM" id="Phobius"/>
    </source>
</evidence>
<dbReference type="OrthoDB" id="1739345at2"/>
<proteinExistence type="predicted"/>
<feature type="transmembrane region" description="Helical" evidence="1">
    <location>
        <begin position="6"/>
        <end position="29"/>
    </location>
</feature>
<comment type="caution">
    <text evidence="2">The sequence shown here is derived from an EMBL/GenBank/DDBJ whole genome shotgun (WGS) entry which is preliminary data.</text>
</comment>
<dbReference type="RefSeq" id="WP_043031771.1">
    <property type="nucleotide sequence ID" value="NZ_JXSU01000007.1"/>
</dbReference>
<keyword evidence="1" id="KW-0812">Transmembrane</keyword>
<keyword evidence="1" id="KW-1133">Transmembrane helix</keyword>
<name>A0A0D0ZXC4_CLOBO</name>
<evidence type="ECO:0000313" key="3">
    <source>
        <dbReference type="Proteomes" id="UP000032250"/>
    </source>
</evidence>
<dbReference type="PATRIC" id="fig|1379739.3.peg.1657"/>
<keyword evidence="1" id="KW-0472">Membrane</keyword>
<organism evidence="2 3">
    <name type="scientific">Clostridium botulinum B2 450</name>
    <dbReference type="NCBI Taxonomy" id="1379739"/>
    <lineage>
        <taxon>Bacteria</taxon>
        <taxon>Bacillati</taxon>
        <taxon>Bacillota</taxon>
        <taxon>Clostridia</taxon>
        <taxon>Eubacteriales</taxon>
        <taxon>Clostridiaceae</taxon>
        <taxon>Clostridium</taxon>
    </lineage>
</organism>
<dbReference type="HOGENOM" id="CLU_1493709_0_0_9"/>
<protein>
    <submittedName>
        <fullName evidence="2">Membrane protein</fullName>
    </submittedName>
</protein>
<dbReference type="AlphaFoldDB" id="A0A0D0ZXC4"/>
<dbReference type="Proteomes" id="UP000032250">
    <property type="component" value="Unassembled WGS sequence"/>
</dbReference>
<reference evidence="2 3" key="1">
    <citation type="submission" date="2014-06" db="EMBL/GenBank/DDBJ databases">
        <title>Genome characterization of distinct group I Clostridium botulinum lineages.</title>
        <authorList>
            <person name="Giordani F."/>
            <person name="Anselmo A."/>
            <person name="Fillo S."/>
            <person name="Palozzi A.M."/>
            <person name="Fortunato A."/>
            <person name="Gentile B."/>
            <person name="Ciammaruconi A."/>
            <person name="Anniballi F."/>
            <person name="De Medici D."/>
            <person name="Lista F."/>
        </authorList>
    </citation>
    <scope>NUCLEOTIDE SEQUENCE [LARGE SCALE GENOMIC DNA]</scope>
    <source>
        <strain evidence="2 3">B2 450</strain>
    </source>
</reference>
<dbReference type="EMBL" id="JXSU01000007">
    <property type="protein sequence ID" value="KIS23273.1"/>
    <property type="molecule type" value="Genomic_DNA"/>
</dbReference>
<evidence type="ECO:0000313" key="2">
    <source>
        <dbReference type="EMBL" id="KIS23273.1"/>
    </source>
</evidence>
<sequence length="181" mass="21721">MYLLYFILILIIILLLLLLLIPLNINLYINSEQIDNSYIDFSWLYPFLNIKLIVNDDDIFIKIYIFKKNLKIKQIQFSNIKSKYIIKDRVNILKSLDLDYLYLDTYYGFNDPLITGILCGFINLIPNHLDKNEIYNNPNFMVDDSYFTAKAFVKINIFYAIIKILKSYIKNYNKKLSYKYR</sequence>